<dbReference type="PANTHER" id="PTHR31920">
    <property type="entry name" value="B3 DOMAIN-CONTAINING"/>
    <property type="match status" value="1"/>
</dbReference>
<dbReference type="Proteomes" id="UP001231189">
    <property type="component" value="Unassembled WGS sequence"/>
</dbReference>
<evidence type="ECO:0000256" key="1">
    <source>
        <dbReference type="ARBA" id="ARBA00004123"/>
    </source>
</evidence>
<evidence type="ECO:0000256" key="2">
    <source>
        <dbReference type="ARBA" id="ARBA00023015"/>
    </source>
</evidence>
<comment type="subcellular location">
    <subcellularLocation>
        <location evidence="1">Nucleus</location>
    </subcellularLocation>
</comment>
<evidence type="ECO:0000259" key="7">
    <source>
        <dbReference type="PROSITE" id="PS50863"/>
    </source>
</evidence>
<keyword evidence="2" id="KW-0805">Transcription regulation</keyword>
<sequence length="365" mass="41097">MTYGYGPTGEAWQDHSQSRLPTVPPRGRSWGDEPTLLGSATTPQTPPPLNRRSRSYASEVGLNHGVRAGSLATGGTNHRSRFSVCSTATRLFLSTLPSPLPYPTSSPKSPTHRRRLPRRSHPSAPQARAHGWSPSPSRLVAVPASLRPRTFVFTSSVPEKSYDRAEMKRRFRTFKKTTELVHKMKTYVRAEPVRGCDPEGVPPDGDAPTPPWFSEQQEEEESAAATMDPSTNLHVDGKALESDEALWAMYEHWCMQFIIVLNGDPLGIQRLPDKFTEFVVGNEPVVLHLREVGGDCYRWPVDVLFDGRGKKYLHTGWEKFTRFHDLQAGCVLTFSYQGDEEKSMKVFDDTSCRRHYHGDDEEEDD</sequence>
<feature type="region of interest" description="Disordered" evidence="6">
    <location>
        <begin position="1"/>
        <end position="53"/>
    </location>
</feature>
<evidence type="ECO:0000256" key="4">
    <source>
        <dbReference type="ARBA" id="ARBA00023163"/>
    </source>
</evidence>
<proteinExistence type="predicted"/>
<dbReference type="Gene3D" id="2.40.330.10">
    <property type="entry name" value="DNA-binding pseudobarrel domain"/>
    <property type="match status" value="1"/>
</dbReference>
<gene>
    <name evidence="8" type="ORF">QYE76_001196</name>
</gene>
<feature type="region of interest" description="Disordered" evidence="6">
    <location>
        <begin position="193"/>
        <end position="230"/>
    </location>
</feature>
<evidence type="ECO:0000256" key="5">
    <source>
        <dbReference type="ARBA" id="ARBA00023242"/>
    </source>
</evidence>
<dbReference type="GO" id="GO:0005634">
    <property type="term" value="C:nucleus"/>
    <property type="evidence" value="ECO:0007669"/>
    <property type="project" value="UniProtKB-SubCell"/>
</dbReference>
<dbReference type="EMBL" id="JAUUTY010000005">
    <property type="protein sequence ID" value="KAK1626881.1"/>
    <property type="molecule type" value="Genomic_DNA"/>
</dbReference>
<evidence type="ECO:0000313" key="8">
    <source>
        <dbReference type="EMBL" id="KAK1626881.1"/>
    </source>
</evidence>
<keyword evidence="9" id="KW-1185">Reference proteome</keyword>
<dbReference type="InterPro" id="IPR003340">
    <property type="entry name" value="B3_DNA-bd"/>
</dbReference>
<keyword evidence="3" id="KW-0238">DNA-binding</keyword>
<dbReference type="GO" id="GO:0003677">
    <property type="term" value="F:DNA binding"/>
    <property type="evidence" value="ECO:0007669"/>
    <property type="project" value="UniProtKB-KW"/>
</dbReference>
<dbReference type="Pfam" id="PF02362">
    <property type="entry name" value="B3"/>
    <property type="match status" value="1"/>
</dbReference>
<protein>
    <recommendedName>
        <fullName evidence="7">TF-B3 domain-containing protein</fullName>
    </recommendedName>
</protein>
<accession>A0AAD8VZG7</accession>
<organism evidence="8 9">
    <name type="scientific">Lolium multiflorum</name>
    <name type="common">Italian ryegrass</name>
    <name type="synonym">Lolium perenne subsp. multiflorum</name>
    <dbReference type="NCBI Taxonomy" id="4521"/>
    <lineage>
        <taxon>Eukaryota</taxon>
        <taxon>Viridiplantae</taxon>
        <taxon>Streptophyta</taxon>
        <taxon>Embryophyta</taxon>
        <taxon>Tracheophyta</taxon>
        <taxon>Spermatophyta</taxon>
        <taxon>Magnoliopsida</taxon>
        <taxon>Liliopsida</taxon>
        <taxon>Poales</taxon>
        <taxon>Poaceae</taxon>
        <taxon>BOP clade</taxon>
        <taxon>Pooideae</taxon>
        <taxon>Poodae</taxon>
        <taxon>Poeae</taxon>
        <taxon>Poeae Chloroplast Group 2 (Poeae type)</taxon>
        <taxon>Loliodinae</taxon>
        <taxon>Loliinae</taxon>
        <taxon>Lolium</taxon>
    </lineage>
</organism>
<dbReference type="PANTHER" id="PTHR31920:SF111">
    <property type="entry name" value="B3 DOMAIN-CONTAINING PROTEIN OS03G0621600-RELATED"/>
    <property type="match status" value="1"/>
</dbReference>
<dbReference type="InterPro" id="IPR015300">
    <property type="entry name" value="DNA-bd_pseudobarrel_sf"/>
</dbReference>
<name>A0AAD8VZG7_LOLMU</name>
<evidence type="ECO:0000313" key="9">
    <source>
        <dbReference type="Proteomes" id="UP001231189"/>
    </source>
</evidence>
<dbReference type="SMART" id="SM01019">
    <property type="entry name" value="B3"/>
    <property type="match status" value="1"/>
</dbReference>
<dbReference type="InterPro" id="IPR050655">
    <property type="entry name" value="Plant_B3_domain"/>
</dbReference>
<feature type="region of interest" description="Disordered" evidence="6">
    <location>
        <begin position="96"/>
        <end position="137"/>
    </location>
</feature>
<evidence type="ECO:0000256" key="3">
    <source>
        <dbReference type="ARBA" id="ARBA00023125"/>
    </source>
</evidence>
<feature type="compositionally biased region" description="Basic residues" evidence="6">
    <location>
        <begin position="110"/>
        <end position="121"/>
    </location>
</feature>
<reference evidence="8" key="1">
    <citation type="submission" date="2023-07" db="EMBL/GenBank/DDBJ databases">
        <title>A chromosome-level genome assembly of Lolium multiflorum.</title>
        <authorList>
            <person name="Chen Y."/>
            <person name="Copetti D."/>
            <person name="Kolliker R."/>
            <person name="Studer B."/>
        </authorList>
    </citation>
    <scope>NUCLEOTIDE SEQUENCE</scope>
    <source>
        <strain evidence="8">02402/16</strain>
        <tissue evidence="8">Leaf</tissue>
    </source>
</reference>
<dbReference type="CDD" id="cd10017">
    <property type="entry name" value="B3_DNA"/>
    <property type="match status" value="1"/>
</dbReference>
<keyword evidence="4" id="KW-0804">Transcription</keyword>
<keyword evidence="5" id="KW-0539">Nucleus</keyword>
<comment type="caution">
    <text evidence="8">The sequence shown here is derived from an EMBL/GenBank/DDBJ whole genome shotgun (WGS) entry which is preliminary data.</text>
</comment>
<evidence type="ECO:0000256" key="6">
    <source>
        <dbReference type="SAM" id="MobiDB-lite"/>
    </source>
</evidence>
<feature type="domain" description="TF-B3" evidence="7">
    <location>
        <begin position="254"/>
        <end position="350"/>
    </location>
</feature>
<dbReference type="PROSITE" id="PS50863">
    <property type="entry name" value="B3"/>
    <property type="match status" value="1"/>
</dbReference>
<dbReference type="SUPFAM" id="SSF101936">
    <property type="entry name" value="DNA-binding pseudobarrel domain"/>
    <property type="match status" value="1"/>
</dbReference>
<dbReference type="AlphaFoldDB" id="A0AAD8VZG7"/>